<comment type="caution">
    <text evidence="1">The sequence shown here is derived from an EMBL/GenBank/DDBJ whole genome shotgun (WGS) entry which is preliminary data.</text>
</comment>
<organism evidence="1 2">
    <name type="scientific">Sphingobium xenophagum</name>
    <dbReference type="NCBI Taxonomy" id="121428"/>
    <lineage>
        <taxon>Bacteria</taxon>
        <taxon>Pseudomonadati</taxon>
        <taxon>Pseudomonadota</taxon>
        <taxon>Alphaproteobacteria</taxon>
        <taxon>Sphingomonadales</taxon>
        <taxon>Sphingomonadaceae</taxon>
        <taxon>Sphingobium</taxon>
    </lineage>
</organism>
<dbReference type="RefSeq" id="WP_310221415.1">
    <property type="nucleotide sequence ID" value="NZ_JAVDWV010000001.1"/>
</dbReference>
<accession>A0ABU1WWE6</accession>
<keyword evidence="2" id="KW-1185">Reference proteome</keyword>
<dbReference type="EMBL" id="JAVDWV010000001">
    <property type="protein sequence ID" value="MDR7153509.1"/>
    <property type="molecule type" value="Genomic_DNA"/>
</dbReference>
<evidence type="ECO:0000313" key="1">
    <source>
        <dbReference type="EMBL" id="MDR7153509.1"/>
    </source>
</evidence>
<proteinExistence type="predicted"/>
<name>A0ABU1WWE6_SPHXE</name>
<reference evidence="1 2" key="1">
    <citation type="submission" date="2023-07" db="EMBL/GenBank/DDBJ databases">
        <title>Sorghum-associated microbial communities from plants grown in Nebraska, USA.</title>
        <authorList>
            <person name="Schachtman D."/>
        </authorList>
    </citation>
    <scope>NUCLEOTIDE SEQUENCE [LARGE SCALE GENOMIC DNA]</scope>
    <source>
        <strain evidence="1 2">4256</strain>
    </source>
</reference>
<protein>
    <submittedName>
        <fullName evidence="1">Uncharacterized protein</fullName>
    </submittedName>
</protein>
<evidence type="ECO:0000313" key="2">
    <source>
        <dbReference type="Proteomes" id="UP001267638"/>
    </source>
</evidence>
<sequence>MADQFVNWLFEADGVDSNEDRTKWQSHIDGLRNAFVRHMGGAVVDVGQLRYIGY</sequence>
<gene>
    <name evidence="1" type="ORF">J2W40_000303</name>
</gene>
<dbReference type="Proteomes" id="UP001267638">
    <property type="component" value="Unassembled WGS sequence"/>
</dbReference>